<evidence type="ECO:0000256" key="2">
    <source>
        <dbReference type="ARBA" id="ARBA00004913"/>
    </source>
</evidence>
<dbReference type="PANTHER" id="PTHR31009">
    <property type="entry name" value="S-ADENOSYL-L-METHIONINE:CARBOXYL METHYLTRANSFERASE FAMILY PROTEIN"/>
    <property type="match status" value="1"/>
</dbReference>
<evidence type="ECO:0000256" key="6">
    <source>
        <dbReference type="ARBA" id="ARBA00022723"/>
    </source>
</evidence>
<protein>
    <submittedName>
        <fullName evidence="8">OLC1v1000926C1</fullName>
    </submittedName>
</protein>
<dbReference type="Pfam" id="PF03492">
    <property type="entry name" value="Methyltransf_7"/>
    <property type="match status" value="1"/>
</dbReference>
<keyword evidence="7" id="KW-0460">Magnesium</keyword>
<dbReference type="Gene3D" id="3.40.50.150">
    <property type="entry name" value="Vaccinia Virus protein VP39"/>
    <property type="match status" value="1"/>
</dbReference>
<keyword evidence="4" id="KW-0489">Methyltransferase</keyword>
<dbReference type="GO" id="GO:0008168">
    <property type="term" value="F:methyltransferase activity"/>
    <property type="evidence" value="ECO:0007669"/>
    <property type="project" value="UniProtKB-KW"/>
</dbReference>
<keyword evidence="6" id="KW-0479">Metal-binding</keyword>
<evidence type="ECO:0000256" key="7">
    <source>
        <dbReference type="ARBA" id="ARBA00022842"/>
    </source>
</evidence>
<reference evidence="8" key="1">
    <citation type="submission" date="2023-03" db="EMBL/GenBank/DDBJ databases">
        <authorList>
            <person name="Julca I."/>
        </authorList>
    </citation>
    <scope>NUCLEOTIDE SEQUENCE</scope>
</reference>
<sequence>MAPGKELEKLLSMKGGNGESSYANNSRVQAQLVQSMLHELRDCLDTVQLSNPLERETPFVVADLGCSSGRNTVYIVDLIINHIIKRYEALGYGPDQLPEFSVFFSDLPSNDFNNLFQLLPTSDSHWPYFAAGVPGSFYGSLFPAKSVDVFYSAFSVHWLSRVPEAVVDKRSTAYNESKIFIHGAKESTVNAYKKQFKEDFSKFLRSRSVEIKRGGSMFLICLGRTSDDPTDQDGAGVIYDTHFEDAWDDLVHEDLITRKKRDDFNIPVYAPSLQEFKEVVEADGSFVINKLELFKTVSLSANGYPDNAAEVGQTFANFCRSATDALVTAHIGEQLSEELFIRVARRAANRTKETQHVPIPHIAASLSLG</sequence>
<dbReference type="GO" id="GO:0032259">
    <property type="term" value="P:methylation"/>
    <property type="evidence" value="ECO:0007669"/>
    <property type="project" value="UniProtKB-KW"/>
</dbReference>
<evidence type="ECO:0000256" key="5">
    <source>
        <dbReference type="ARBA" id="ARBA00022679"/>
    </source>
</evidence>
<evidence type="ECO:0000256" key="4">
    <source>
        <dbReference type="ARBA" id="ARBA00022603"/>
    </source>
</evidence>
<keyword evidence="9" id="KW-1185">Reference proteome</keyword>
<dbReference type="AlphaFoldDB" id="A0AAV1D436"/>
<comment type="cofactor">
    <cofactor evidence="1">
        <name>Mg(2+)</name>
        <dbReference type="ChEBI" id="CHEBI:18420"/>
    </cofactor>
</comment>
<organism evidence="8 9">
    <name type="scientific">Oldenlandia corymbosa var. corymbosa</name>
    <dbReference type="NCBI Taxonomy" id="529605"/>
    <lineage>
        <taxon>Eukaryota</taxon>
        <taxon>Viridiplantae</taxon>
        <taxon>Streptophyta</taxon>
        <taxon>Embryophyta</taxon>
        <taxon>Tracheophyta</taxon>
        <taxon>Spermatophyta</taxon>
        <taxon>Magnoliopsida</taxon>
        <taxon>eudicotyledons</taxon>
        <taxon>Gunneridae</taxon>
        <taxon>Pentapetalae</taxon>
        <taxon>asterids</taxon>
        <taxon>lamiids</taxon>
        <taxon>Gentianales</taxon>
        <taxon>Rubiaceae</taxon>
        <taxon>Rubioideae</taxon>
        <taxon>Spermacoceae</taxon>
        <taxon>Hedyotis-Oldenlandia complex</taxon>
        <taxon>Oldenlandia</taxon>
    </lineage>
</organism>
<dbReference type="EMBL" id="OX459121">
    <property type="protein sequence ID" value="CAI9102629.1"/>
    <property type="molecule type" value="Genomic_DNA"/>
</dbReference>
<dbReference type="InterPro" id="IPR042086">
    <property type="entry name" value="MeTrfase_capping"/>
</dbReference>
<accession>A0AAV1D436</accession>
<proteinExistence type="inferred from homology"/>
<evidence type="ECO:0000313" key="8">
    <source>
        <dbReference type="EMBL" id="CAI9102629.1"/>
    </source>
</evidence>
<evidence type="ECO:0000256" key="3">
    <source>
        <dbReference type="ARBA" id="ARBA00007967"/>
    </source>
</evidence>
<evidence type="ECO:0000256" key="1">
    <source>
        <dbReference type="ARBA" id="ARBA00001946"/>
    </source>
</evidence>
<comment type="pathway">
    <text evidence="2">Alkaloid biosynthesis.</text>
</comment>
<dbReference type="Proteomes" id="UP001161247">
    <property type="component" value="Chromosome 4"/>
</dbReference>
<dbReference type="SUPFAM" id="SSF53335">
    <property type="entry name" value="S-adenosyl-L-methionine-dependent methyltransferases"/>
    <property type="match status" value="1"/>
</dbReference>
<dbReference type="InterPro" id="IPR005299">
    <property type="entry name" value="MeTrfase_7"/>
</dbReference>
<keyword evidence="5" id="KW-0808">Transferase</keyword>
<gene>
    <name evidence="8" type="ORF">OLC1_LOCUS11948</name>
</gene>
<evidence type="ECO:0000313" key="9">
    <source>
        <dbReference type="Proteomes" id="UP001161247"/>
    </source>
</evidence>
<dbReference type="Gene3D" id="1.10.1200.270">
    <property type="entry name" value="Methyltransferase, alpha-helical capping domain"/>
    <property type="match status" value="1"/>
</dbReference>
<comment type="similarity">
    <text evidence="3">Belongs to the methyltransferase superfamily. Type-7 methyltransferase family.</text>
</comment>
<dbReference type="GO" id="GO:0046872">
    <property type="term" value="F:metal ion binding"/>
    <property type="evidence" value="ECO:0007669"/>
    <property type="project" value="UniProtKB-KW"/>
</dbReference>
<dbReference type="InterPro" id="IPR029063">
    <property type="entry name" value="SAM-dependent_MTases_sf"/>
</dbReference>
<name>A0AAV1D436_OLDCO</name>